<dbReference type="Pfam" id="PF13924">
    <property type="entry name" value="Lipocalin_5"/>
    <property type="match status" value="1"/>
</dbReference>
<evidence type="ECO:0000259" key="1">
    <source>
        <dbReference type="Pfam" id="PF13924"/>
    </source>
</evidence>
<proteinExistence type="predicted"/>
<keyword evidence="3" id="KW-1185">Reference proteome</keyword>
<evidence type="ECO:0000313" key="3">
    <source>
        <dbReference type="Proteomes" id="UP000326565"/>
    </source>
</evidence>
<sequence length="94" mass="10552">MFASSSLRENITGSWSLAKWVREPAAEDDNLDDYAFGEEVKGMIMYTQDRCLSAQMMRPGAPPVDFLRARGRTGVFGSLRDIRGGWYSSSETIH</sequence>
<dbReference type="AlphaFoldDB" id="A0A5N5X7D6"/>
<evidence type="ECO:0000313" key="2">
    <source>
        <dbReference type="EMBL" id="KAB8076609.1"/>
    </source>
</evidence>
<name>A0A5N5X7D6_9EURO</name>
<gene>
    <name evidence="2" type="ORF">BDV29DRAFT_169714</name>
</gene>
<dbReference type="EMBL" id="ML732178">
    <property type="protein sequence ID" value="KAB8076609.1"/>
    <property type="molecule type" value="Genomic_DNA"/>
</dbReference>
<dbReference type="InterPro" id="IPR024311">
    <property type="entry name" value="Lipocalin-like"/>
</dbReference>
<protein>
    <recommendedName>
        <fullName evidence="1">Lipocalin-like domain-containing protein</fullName>
    </recommendedName>
</protein>
<accession>A0A5N5X7D6</accession>
<organism evidence="2 3">
    <name type="scientific">Aspergillus leporis</name>
    <dbReference type="NCBI Taxonomy" id="41062"/>
    <lineage>
        <taxon>Eukaryota</taxon>
        <taxon>Fungi</taxon>
        <taxon>Dikarya</taxon>
        <taxon>Ascomycota</taxon>
        <taxon>Pezizomycotina</taxon>
        <taxon>Eurotiomycetes</taxon>
        <taxon>Eurotiomycetidae</taxon>
        <taxon>Eurotiales</taxon>
        <taxon>Aspergillaceae</taxon>
        <taxon>Aspergillus</taxon>
        <taxon>Aspergillus subgen. Circumdati</taxon>
    </lineage>
</organism>
<feature type="domain" description="Lipocalin-like" evidence="1">
    <location>
        <begin position="13"/>
        <end position="66"/>
    </location>
</feature>
<dbReference type="OrthoDB" id="3904217at2759"/>
<reference evidence="2 3" key="1">
    <citation type="submission" date="2019-04" db="EMBL/GenBank/DDBJ databases">
        <title>Friends and foes A comparative genomics study of 23 Aspergillus species from section Flavi.</title>
        <authorList>
            <consortium name="DOE Joint Genome Institute"/>
            <person name="Kjaerbolling I."/>
            <person name="Vesth T."/>
            <person name="Frisvad J.C."/>
            <person name="Nybo J.L."/>
            <person name="Theobald S."/>
            <person name="Kildgaard S."/>
            <person name="Isbrandt T."/>
            <person name="Kuo A."/>
            <person name="Sato A."/>
            <person name="Lyhne E.K."/>
            <person name="Kogle M.E."/>
            <person name="Wiebenga A."/>
            <person name="Kun R.S."/>
            <person name="Lubbers R.J."/>
            <person name="Makela M.R."/>
            <person name="Barry K."/>
            <person name="Chovatia M."/>
            <person name="Clum A."/>
            <person name="Daum C."/>
            <person name="Haridas S."/>
            <person name="He G."/>
            <person name="LaButti K."/>
            <person name="Lipzen A."/>
            <person name="Mondo S."/>
            <person name="Riley R."/>
            <person name="Salamov A."/>
            <person name="Simmons B.A."/>
            <person name="Magnuson J.K."/>
            <person name="Henrissat B."/>
            <person name="Mortensen U.H."/>
            <person name="Larsen T.O."/>
            <person name="Devries R.P."/>
            <person name="Grigoriev I.V."/>
            <person name="Machida M."/>
            <person name="Baker S.E."/>
            <person name="Andersen M.R."/>
        </authorList>
    </citation>
    <scope>NUCLEOTIDE SEQUENCE [LARGE SCALE GENOMIC DNA]</scope>
    <source>
        <strain evidence="2 3">CBS 151.66</strain>
    </source>
</reference>
<dbReference type="Proteomes" id="UP000326565">
    <property type="component" value="Unassembled WGS sequence"/>
</dbReference>